<feature type="compositionally biased region" description="Polar residues" evidence="1">
    <location>
        <begin position="840"/>
        <end position="860"/>
    </location>
</feature>
<dbReference type="STRING" id="1448321.A0A317WRC2"/>
<dbReference type="RefSeq" id="XP_025402091.1">
    <property type="nucleotide sequence ID" value="XM_025538462.1"/>
</dbReference>
<feature type="region of interest" description="Disordered" evidence="1">
    <location>
        <begin position="763"/>
        <end position="1131"/>
    </location>
</feature>
<proteinExistence type="predicted"/>
<feature type="compositionally biased region" description="Polar residues" evidence="1">
    <location>
        <begin position="1105"/>
        <end position="1131"/>
    </location>
</feature>
<feature type="compositionally biased region" description="Low complexity" evidence="1">
    <location>
        <begin position="490"/>
        <end position="512"/>
    </location>
</feature>
<feature type="region of interest" description="Disordered" evidence="1">
    <location>
        <begin position="1"/>
        <end position="37"/>
    </location>
</feature>
<feature type="compositionally biased region" description="Polar residues" evidence="1">
    <location>
        <begin position="471"/>
        <end position="488"/>
    </location>
</feature>
<feature type="compositionally biased region" description="Low complexity" evidence="1">
    <location>
        <begin position="1002"/>
        <end position="1015"/>
    </location>
</feature>
<feature type="compositionally biased region" description="Polar residues" evidence="1">
    <location>
        <begin position="880"/>
        <end position="892"/>
    </location>
</feature>
<feature type="compositionally biased region" description="Low complexity" evidence="1">
    <location>
        <begin position="893"/>
        <end position="902"/>
    </location>
</feature>
<feature type="compositionally biased region" description="Basic and acidic residues" evidence="1">
    <location>
        <begin position="689"/>
        <end position="702"/>
    </location>
</feature>
<feature type="compositionally biased region" description="Low complexity" evidence="1">
    <location>
        <begin position="806"/>
        <end position="817"/>
    </location>
</feature>
<feature type="compositionally biased region" description="Pro residues" evidence="1">
    <location>
        <begin position="1065"/>
        <end position="1079"/>
    </location>
</feature>
<evidence type="ECO:0000256" key="1">
    <source>
        <dbReference type="SAM" id="MobiDB-lite"/>
    </source>
</evidence>
<dbReference type="AlphaFoldDB" id="A0A317WRC2"/>
<accession>A0A317WRC2</accession>
<evidence type="ECO:0000313" key="2">
    <source>
        <dbReference type="EMBL" id="PWY88555.1"/>
    </source>
</evidence>
<reference evidence="2 3" key="1">
    <citation type="submission" date="2016-12" db="EMBL/GenBank/DDBJ databases">
        <title>The genomes of Aspergillus section Nigri reveals drivers in fungal speciation.</title>
        <authorList>
            <consortium name="DOE Joint Genome Institute"/>
            <person name="Vesth T.C."/>
            <person name="Nybo J."/>
            <person name="Theobald S."/>
            <person name="Brandl J."/>
            <person name="Frisvad J.C."/>
            <person name="Nielsen K.F."/>
            <person name="Lyhne E.K."/>
            <person name="Kogle M.E."/>
            <person name="Kuo A."/>
            <person name="Riley R."/>
            <person name="Clum A."/>
            <person name="Nolan M."/>
            <person name="Lipzen A."/>
            <person name="Salamov A."/>
            <person name="Henrissat B."/>
            <person name="Wiebenga A."/>
            <person name="De Vries R.P."/>
            <person name="Grigoriev I.V."/>
            <person name="Mortensen U.H."/>
            <person name="Andersen M.R."/>
            <person name="Baker S.E."/>
        </authorList>
    </citation>
    <scope>NUCLEOTIDE SEQUENCE [LARGE SCALE GENOMIC DNA]</scope>
    <source>
        <strain evidence="2 3">CBS 117.55</strain>
    </source>
</reference>
<dbReference type="GeneID" id="37060699"/>
<feature type="compositionally biased region" description="Low complexity" evidence="1">
    <location>
        <begin position="651"/>
        <end position="664"/>
    </location>
</feature>
<feature type="compositionally biased region" description="Polar residues" evidence="1">
    <location>
        <begin position="967"/>
        <end position="983"/>
    </location>
</feature>
<feature type="compositionally biased region" description="Low complexity" evidence="1">
    <location>
        <begin position="14"/>
        <end position="32"/>
    </location>
</feature>
<feature type="compositionally biased region" description="Low complexity" evidence="1">
    <location>
        <begin position="675"/>
        <end position="688"/>
    </location>
</feature>
<feature type="compositionally biased region" description="Basic and acidic residues" evidence="1">
    <location>
        <begin position="766"/>
        <end position="777"/>
    </location>
</feature>
<feature type="compositionally biased region" description="Low complexity" evidence="1">
    <location>
        <begin position="592"/>
        <end position="610"/>
    </location>
</feature>
<dbReference type="VEuPathDB" id="FungiDB:BO70DRAFT_184669"/>
<organism evidence="2 3">
    <name type="scientific">Aspergillus heteromorphus CBS 117.55</name>
    <dbReference type="NCBI Taxonomy" id="1448321"/>
    <lineage>
        <taxon>Eukaryota</taxon>
        <taxon>Fungi</taxon>
        <taxon>Dikarya</taxon>
        <taxon>Ascomycota</taxon>
        <taxon>Pezizomycotina</taxon>
        <taxon>Eurotiomycetes</taxon>
        <taxon>Eurotiomycetidae</taxon>
        <taxon>Eurotiales</taxon>
        <taxon>Aspergillaceae</taxon>
        <taxon>Aspergillus</taxon>
        <taxon>Aspergillus subgen. Circumdati</taxon>
    </lineage>
</organism>
<feature type="compositionally biased region" description="Basic and acidic residues" evidence="1">
    <location>
        <begin position="1047"/>
        <end position="1056"/>
    </location>
</feature>
<feature type="compositionally biased region" description="Polar residues" evidence="1">
    <location>
        <begin position="705"/>
        <end position="714"/>
    </location>
</feature>
<feature type="region of interest" description="Disordered" evidence="1">
    <location>
        <begin position="1171"/>
        <end position="1196"/>
    </location>
</feature>
<feature type="compositionally biased region" description="Acidic residues" evidence="1">
    <location>
        <begin position="948"/>
        <end position="957"/>
    </location>
</feature>
<feature type="compositionally biased region" description="Acidic residues" evidence="1">
    <location>
        <begin position="1034"/>
        <end position="1046"/>
    </location>
</feature>
<comment type="caution">
    <text evidence="2">The sequence shown here is derived from an EMBL/GenBank/DDBJ whole genome shotgun (WGS) entry which is preliminary data.</text>
</comment>
<evidence type="ECO:0000313" key="3">
    <source>
        <dbReference type="Proteomes" id="UP000247233"/>
    </source>
</evidence>
<sequence>MPHSKGPDSPELGRTVSRSRSRSSMCSDSQLSHSSLLAPPPVMPAPSFIASSAAAQIITADQEFNTADFVADDEIPGRNASALVTRDALGALNGFLDNILFNILAAAKSTQLGCIRPAVAEVLKPRLAREMVSAADDELSDYLGGPEDEQAEFRGGLTPAGDFDLIHSWKLTRLRCMVYTRLGDMEEEDEEEYINRDTLGDGDGLPRRLASHVSNITPAAAIFLTSIIEHIGEQALVIAGETARSRLSKKFADELDVSDTGANRGPMDRLIVEDYDMEKLGLNPTLGRLWRTWRKRVRGVSLSPMMSRESLRRRSSTTFVSAASRKSSAVTIDEHELSRVNPAAVPLPESEHDVQEIEIPGFLPELDTGDIQTMQAVVAHKVRPHSLMVLTLPSPRSPSSNANSPLTPKIHSAKTIPPSRHARSRSLPNAAPVEDPPSPEEQPEERSSPTPSEERRRLETMYEHEEDEEPATTTKTPVISEPSESIAVQESATTSPTSVASVEVAPSEASSTPIPSTPLTDREEGTVHRPNRKAMRSEEGTRVSEEARENASESATPRAPTGSEPAARAQGESDSTPAQPAADEVDVDVSDPDAVAPPSSSSAASSSSTDEAVRPARPASTSGESAHSDVSRPKSTTPLTTSGSPHRYGRSSAGSIATPSSSGIERAAVQRLSGRPSTSVASSSYSQSRRSDSFGSSRERRPVTAGSTTSQVSNKLKGLIGRPGDLRTSSELDRVSTRESGLDNTTGLDELIRSEETIHFTLTPKSMREMELPDSPRWKAQQSNPADLAGLHKRASPSDDLSPLRTSITSSPGITTGLPPVSKTAPDQSIPRAIEIPSMALQQKPTPSFRKSSGPNTPTSPAAGESSPRKPSAMRRFSDATVSKKTNRPANLSISSSTRSGSRLQARSPVTPKGDQTSDLIDFIREGPPTAGAHRIPRTVAPFRDTMDSDEFTEDEPERAGRGAPSVASTHDSMAKSMTSVGSRTALLESTVRASTPSTIARVPVTSVPVNNNVSDDPRPPRTRRRVPDPYAIDMDDDDDDLEDLLEPPKPKREEESLMDFLRNVPPPPEIPESSPPPLVNTRRGSAGGLSASAMKARLRRNTASEKTPSAKPSKSSLRQPSDSISNNNHAAVTSNYTVKVGMERNGGTGAYGAGSTAPKRQTETSALADFLRNTGPPEPPVVVKPPPSKSKDSGFARLFVRRKKVEV</sequence>
<feature type="compositionally biased region" description="Basic and acidic residues" evidence="1">
    <location>
        <begin position="535"/>
        <end position="551"/>
    </location>
</feature>
<dbReference type="OrthoDB" id="5382203at2759"/>
<feature type="compositionally biased region" description="Polar residues" evidence="1">
    <location>
        <begin position="633"/>
        <end position="644"/>
    </location>
</feature>
<gene>
    <name evidence="2" type="ORF">BO70DRAFT_184669</name>
</gene>
<keyword evidence="3" id="KW-1185">Reference proteome</keyword>
<dbReference type="EMBL" id="MSFL01000005">
    <property type="protein sequence ID" value="PWY88555.1"/>
    <property type="molecule type" value="Genomic_DNA"/>
</dbReference>
<name>A0A317WRC2_9EURO</name>
<protein>
    <submittedName>
        <fullName evidence="2">Uncharacterized protein</fullName>
    </submittedName>
</protein>
<feature type="compositionally biased region" description="Pro residues" evidence="1">
    <location>
        <begin position="1177"/>
        <end position="1189"/>
    </location>
</feature>
<feature type="compositionally biased region" description="Basic and acidic residues" evidence="1">
    <location>
        <begin position="444"/>
        <end position="463"/>
    </location>
</feature>
<feature type="region of interest" description="Disordered" evidence="1">
    <location>
        <begin position="390"/>
        <end position="750"/>
    </location>
</feature>
<feature type="compositionally biased region" description="Low complexity" evidence="1">
    <location>
        <begin position="393"/>
        <end position="405"/>
    </location>
</feature>
<dbReference type="Proteomes" id="UP000247233">
    <property type="component" value="Unassembled WGS sequence"/>
</dbReference>
<feature type="compositionally biased region" description="Basic and acidic residues" evidence="1">
    <location>
        <begin position="724"/>
        <end position="741"/>
    </location>
</feature>